<keyword evidence="4 5" id="KW-0472">Membrane</keyword>
<keyword evidence="2 5" id="KW-0812">Transmembrane</keyword>
<dbReference type="Pfam" id="PF04479">
    <property type="entry name" value="RTA1"/>
    <property type="match status" value="1"/>
</dbReference>
<keyword evidence="7" id="KW-1185">Reference proteome</keyword>
<proteinExistence type="predicted"/>
<dbReference type="EMBL" id="PJEX01000112">
    <property type="protein sequence ID" value="TKW55065.1"/>
    <property type="molecule type" value="Genomic_DNA"/>
</dbReference>
<dbReference type="PANTHER" id="PTHR31465">
    <property type="entry name" value="PROTEIN RTA1-RELATED"/>
    <property type="match status" value="1"/>
</dbReference>
<evidence type="ECO:0000256" key="4">
    <source>
        <dbReference type="ARBA" id="ARBA00023136"/>
    </source>
</evidence>
<dbReference type="Proteomes" id="UP000310108">
    <property type="component" value="Unassembled WGS sequence"/>
</dbReference>
<dbReference type="PANTHER" id="PTHR31465:SF15">
    <property type="entry name" value="LIPID TRANSPORTER ATNI-RELATED"/>
    <property type="match status" value="1"/>
</dbReference>
<accession>A0A4U6XGZ5</accession>
<evidence type="ECO:0000256" key="5">
    <source>
        <dbReference type="SAM" id="Phobius"/>
    </source>
</evidence>
<evidence type="ECO:0000256" key="2">
    <source>
        <dbReference type="ARBA" id="ARBA00022692"/>
    </source>
</evidence>
<dbReference type="AlphaFoldDB" id="A0A4U6XGZ5"/>
<protein>
    <submittedName>
        <fullName evidence="6">Uncharacterized protein</fullName>
    </submittedName>
</protein>
<comment type="subcellular location">
    <subcellularLocation>
        <location evidence="1">Membrane</location>
        <topology evidence="1">Multi-pass membrane protein</topology>
    </subcellularLocation>
</comment>
<evidence type="ECO:0000256" key="3">
    <source>
        <dbReference type="ARBA" id="ARBA00022989"/>
    </source>
</evidence>
<sequence>MITVRIVYRLVEFSSGHGLQNALVTHEAYFYALEALPMLLTVAVFNVVHPAAFMDGPGSDMPGLVSTIRGHFARKRGRIPLKEKVEERELTSH</sequence>
<keyword evidence="3 5" id="KW-1133">Transmembrane helix</keyword>
<comment type="caution">
    <text evidence="6">The sequence shown here is derived from an EMBL/GenBank/DDBJ whole genome shotgun (WGS) entry which is preliminary data.</text>
</comment>
<feature type="transmembrane region" description="Helical" evidence="5">
    <location>
        <begin position="28"/>
        <end position="48"/>
    </location>
</feature>
<gene>
    <name evidence="6" type="ORF">CTA1_13240</name>
</gene>
<dbReference type="OrthoDB" id="5384040at2759"/>
<reference evidence="6 7" key="1">
    <citation type="journal article" date="2019" name="PLoS ONE">
        <title>Comparative genome analysis indicates high evolutionary potential of pathogenicity genes in Colletotrichum tanaceti.</title>
        <authorList>
            <person name="Lelwala R.V."/>
            <person name="Korhonen P.K."/>
            <person name="Young N.D."/>
            <person name="Scott J.B."/>
            <person name="Ades P.A."/>
            <person name="Gasser R.B."/>
            <person name="Taylor P.W.J."/>
        </authorList>
    </citation>
    <scope>NUCLEOTIDE SEQUENCE [LARGE SCALE GENOMIC DNA]</scope>
    <source>
        <strain evidence="6">BRIP57314</strain>
    </source>
</reference>
<name>A0A4U6XGZ5_9PEZI</name>
<dbReference type="STRING" id="1306861.A0A4U6XGZ5"/>
<dbReference type="GO" id="GO:0016020">
    <property type="term" value="C:membrane"/>
    <property type="evidence" value="ECO:0007669"/>
    <property type="project" value="UniProtKB-SubCell"/>
</dbReference>
<evidence type="ECO:0000313" key="6">
    <source>
        <dbReference type="EMBL" id="TKW55065.1"/>
    </source>
</evidence>
<evidence type="ECO:0000256" key="1">
    <source>
        <dbReference type="ARBA" id="ARBA00004141"/>
    </source>
</evidence>
<evidence type="ECO:0000313" key="7">
    <source>
        <dbReference type="Proteomes" id="UP000310108"/>
    </source>
</evidence>
<dbReference type="InterPro" id="IPR007568">
    <property type="entry name" value="RTA1"/>
</dbReference>
<organism evidence="6 7">
    <name type="scientific">Colletotrichum tanaceti</name>
    <dbReference type="NCBI Taxonomy" id="1306861"/>
    <lineage>
        <taxon>Eukaryota</taxon>
        <taxon>Fungi</taxon>
        <taxon>Dikarya</taxon>
        <taxon>Ascomycota</taxon>
        <taxon>Pezizomycotina</taxon>
        <taxon>Sordariomycetes</taxon>
        <taxon>Hypocreomycetidae</taxon>
        <taxon>Glomerellales</taxon>
        <taxon>Glomerellaceae</taxon>
        <taxon>Colletotrichum</taxon>
        <taxon>Colletotrichum destructivum species complex</taxon>
    </lineage>
</organism>